<organism evidence="3 4">
    <name type="scientific">Marinobacter salsuginis</name>
    <dbReference type="NCBI Taxonomy" id="418719"/>
    <lineage>
        <taxon>Bacteria</taxon>
        <taxon>Pseudomonadati</taxon>
        <taxon>Pseudomonadota</taxon>
        <taxon>Gammaproteobacteria</taxon>
        <taxon>Pseudomonadales</taxon>
        <taxon>Marinobacteraceae</taxon>
        <taxon>Marinobacter</taxon>
    </lineage>
</organism>
<gene>
    <name evidence="3" type="ORF">MSSD14B_23960</name>
</gene>
<evidence type="ECO:0000313" key="4">
    <source>
        <dbReference type="Proteomes" id="UP000387223"/>
    </source>
</evidence>
<dbReference type="InterPro" id="IPR017113">
    <property type="entry name" value="Antirestriction_ArdC"/>
</dbReference>
<dbReference type="Proteomes" id="UP000387223">
    <property type="component" value="Unassembled WGS sequence"/>
</dbReference>
<feature type="domain" description="Polyvalent protein metallopeptidase" evidence="2">
    <location>
        <begin position="154"/>
        <end position="266"/>
    </location>
</feature>
<dbReference type="PIRSF" id="PIRSF037112">
    <property type="entry name" value="Antirestriction_ArdC"/>
    <property type="match status" value="1"/>
</dbReference>
<evidence type="ECO:0000259" key="1">
    <source>
        <dbReference type="Pfam" id="PF08401"/>
    </source>
</evidence>
<dbReference type="GO" id="GO:0003697">
    <property type="term" value="F:single-stranded DNA binding"/>
    <property type="evidence" value="ECO:0007669"/>
    <property type="project" value="InterPro"/>
</dbReference>
<evidence type="ECO:0000259" key="2">
    <source>
        <dbReference type="Pfam" id="PF18818"/>
    </source>
</evidence>
<evidence type="ECO:0000313" key="3">
    <source>
        <dbReference type="EMBL" id="GBO88728.1"/>
    </source>
</evidence>
<dbReference type="EMBL" id="BGZI01000015">
    <property type="protein sequence ID" value="GBO88728.1"/>
    <property type="molecule type" value="Genomic_DNA"/>
</dbReference>
<dbReference type="Pfam" id="PF18818">
    <property type="entry name" value="MPTase-PolyVal"/>
    <property type="match status" value="1"/>
</dbReference>
<protein>
    <recommendedName>
        <fullName evidence="5">DNA primase</fullName>
    </recommendedName>
</protein>
<feature type="domain" description="N-terminal" evidence="1">
    <location>
        <begin position="6"/>
        <end position="126"/>
    </location>
</feature>
<dbReference type="AlphaFoldDB" id="A0A5M3Q0L9"/>
<proteinExistence type="predicted"/>
<dbReference type="InterPro" id="IPR013610">
    <property type="entry name" value="ArdC_N"/>
</dbReference>
<dbReference type="InterPro" id="IPR041459">
    <property type="entry name" value="MPTase-PolyVal"/>
</dbReference>
<comment type="caution">
    <text evidence="3">The sequence shown here is derived from an EMBL/GenBank/DDBJ whole genome shotgun (WGS) entry which is preliminary data.</text>
</comment>
<evidence type="ECO:0008006" key="5">
    <source>
        <dbReference type="Google" id="ProtNLM"/>
    </source>
</evidence>
<name>A0A5M3Q0L9_9GAMM</name>
<dbReference type="Pfam" id="PF08401">
    <property type="entry name" value="ArdcN"/>
    <property type="match status" value="1"/>
</dbReference>
<dbReference type="RefSeq" id="WP_136630080.1">
    <property type="nucleotide sequence ID" value="NZ_BGZI01000015.1"/>
</dbReference>
<reference evidence="3 4" key="1">
    <citation type="journal article" date="2019" name="J. Gen. Appl. Microbiol.">
        <title>Aerobic degradation of cis-dichloroethene by the marine bacterium Marinobacter salsuginis strain 5N-3.</title>
        <authorList>
            <person name="Inoue Y."/>
            <person name="Fukunaga Y."/>
            <person name="Katsumata H."/>
            <person name="Ohji S."/>
            <person name="Hosoyama A."/>
            <person name="Mori K."/>
            <person name="Ando K."/>
        </authorList>
    </citation>
    <scope>NUCLEOTIDE SEQUENCE [LARGE SCALE GENOMIC DNA]</scope>
    <source>
        <strain evidence="3 4">NBRC 109114</strain>
    </source>
</reference>
<accession>A0A5M3Q0L9</accession>
<sequence length="298" mass="32832">MSKRAIDSIRDQILEALTQGRAPWQKGWKPGRGVLQPLNGKTGRQYTGWANIVSLFFSAEFNAYSSPRWVTFKQAKEAGVSVKKGEKGTHVEFWKSYIPKKAKEQIEADEDERGRKRLACKVYTVFNEDQLDGPLADAPEAETVSRNIQFVLDMAKAAGVKLAFGGGDQAYYRPGLDMVRSPNLDQYVSEEEAIATLCHEFIHWTGGKGRLDRDTSCYATEELVAEAGAWLLAVELGLPFTPQNSVNYLASWASKTKDPEKALDKALSDAQKAARYLADAAKKAGLLDEAPEALPVAA</sequence>